<dbReference type="SUPFAM" id="SSF52047">
    <property type="entry name" value="RNI-like"/>
    <property type="match status" value="1"/>
</dbReference>
<dbReference type="AlphaFoldDB" id="A0A815LWY6"/>
<dbReference type="OrthoDB" id="10030609at2759"/>
<dbReference type="EMBL" id="CAJNOR010000686">
    <property type="protein sequence ID" value="CAF0981599.1"/>
    <property type="molecule type" value="Genomic_DNA"/>
</dbReference>
<dbReference type="Proteomes" id="UP000663852">
    <property type="component" value="Unassembled WGS sequence"/>
</dbReference>
<dbReference type="EMBL" id="CAJNOJ010000358">
    <property type="protein sequence ID" value="CAF1415874.1"/>
    <property type="molecule type" value="Genomic_DNA"/>
</dbReference>
<dbReference type="Pfam" id="PF00646">
    <property type="entry name" value="F-box"/>
    <property type="match status" value="1"/>
</dbReference>
<dbReference type="Gene3D" id="1.20.1280.50">
    <property type="match status" value="1"/>
</dbReference>
<keyword evidence="4" id="KW-1185">Reference proteome</keyword>
<gene>
    <name evidence="3" type="ORF">EDS130_LOCUS37087</name>
    <name evidence="2" type="ORF">XAT740_LOCUS12211</name>
</gene>
<evidence type="ECO:0000313" key="4">
    <source>
        <dbReference type="Proteomes" id="UP000663828"/>
    </source>
</evidence>
<dbReference type="InterPro" id="IPR036047">
    <property type="entry name" value="F-box-like_dom_sf"/>
</dbReference>
<proteinExistence type="predicted"/>
<accession>A0A815LWY6</accession>
<dbReference type="PROSITE" id="PS50181">
    <property type="entry name" value="FBOX"/>
    <property type="match status" value="1"/>
</dbReference>
<evidence type="ECO:0000259" key="1">
    <source>
        <dbReference type="PROSITE" id="PS50181"/>
    </source>
</evidence>
<dbReference type="SMART" id="SM00256">
    <property type="entry name" value="FBOX"/>
    <property type="match status" value="1"/>
</dbReference>
<dbReference type="Proteomes" id="UP000663828">
    <property type="component" value="Unassembled WGS sequence"/>
</dbReference>
<feature type="domain" description="F-box" evidence="1">
    <location>
        <begin position="2"/>
        <end position="51"/>
    </location>
</feature>
<reference evidence="3" key="1">
    <citation type="submission" date="2021-02" db="EMBL/GenBank/DDBJ databases">
        <authorList>
            <person name="Nowell W R."/>
        </authorList>
    </citation>
    <scope>NUCLEOTIDE SEQUENCE</scope>
</reference>
<sequence length="572" mass="66044">MSTAIERLPTETLHQILDNLDVETIVISLRQVCRRFRSVMQSYNRYVFEFRQTSKSNLSLIYRLVRPESVISLVLSDDRTPGQVSFFFSLPQIHKFSRLQSLVLRDIHEPQVVRILRRIKLDQLKSVVIKIDKYDGRRRMTTVNFLRSVVSQPNLRKLDLQINSRRFHLIQWSRPNTLRDLSIDGNMDGDHLYKILQCSPLLQTLKLRQGLPLTNNWNKSICFPTLTSLTLDEISIDIDELQSFLLFTPRLAHLKVIGSVDYFSGTEWEQFIQIHLPMLNQFEIFLLIRFMSLTSSQDAESIIGPLRSPFWIEHKKWFFTCEQGLQSCRAYLYSLPSCQSTMKYIIPSQRILLSTLPPDSSTMDNMKNLTVALTNELVDELLEKKPQPVLLNTIKLLVDVKSDRLVIPLVSLTILVDLSHLVEIEFGECYPILSDGDFDVDAFSDMKTLLRQAPNLSSLLISDQFAYGFGLSTMDICYLLSRQIKHLQLPVSDLNDIKLVLEQCQYLSTVRFTARQRKLPTQIVRWIDENTTGSTCRKNADSVQVWLGKNNIESSEPEATCKRPKLSSGDIY</sequence>
<comment type="caution">
    <text evidence="3">The sequence shown here is derived from an EMBL/GenBank/DDBJ whole genome shotgun (WGS) entry which is preliminary data.</text>
</comment>
<organism evidence="3 5">
    <name type="scientific">Adineta ricciae</name>
    <name type="common">Rotifer</name>
    <dbReference type="NCBI Taxonomy" id="249248"/>
    <lineage>
        <taxon>Eukaryota</taxon>
        <taxon>Metazoa</taxon>
        <taxon>Spiralia</taxon>
        <taxon>Gnathifera</taxon>
        <taxon>Rotifera</taxon>
        <taxon>Eurotatoria</taxon>
        <taxon>Bdelloidea</taxon>
        <taxon>Adinetida</taxon>
        <taxon>Adinetidae</taxon>
        <taxon>Adineta</taxon>
    </lineage>
</organism>
<name>A0A815LWY6_ADIRI</name>
<dbReference type="SUPFAM" id="SSF81383">
    <property type="entry name" value="F-box domain"/>
    <property type="match status" value="1"/>
</dbReference>
<protein>
    <recommendedName>
        <fullName evidence="1">F-box domain-containing protein</fullName>
    </recommendedName>
</protein>
<evidence type="ECO:0000313" key="2">
    <source>
        <dbReference type="EMBL" id="CAF0981599.1"/>
    </source>
</evidence>
<dbReference type="InterPro" id="IPR001810">
    <property type="entry name" value="F-box_dom"/>
</dbReference>
<dbReference type="Gene3D" id="3.80.10.10">
    <property type="entry name" value="Ribonuclease Inhibitor"/>
    <property type="match status" value="1"/>
</dbReference>
<dbReference type="InterPro" id="IPR032675">
    <property type="entry name" value="LRR_dom_sf"/>
</dbReference>
<evidence type="ECO:0000313" key="3">
    <source>
        <dbReference type="EMBL" id="CAF1415874.1"/>
    </source>
</evidence>
<dbReference type="CDD" id="cd09917">
    <property type="entry name" value="F-box_SF"/>
    <property type="match status" value="1"/>
</dbReference>
<evidence type="ECO:0000313" key="5">
    <source>
        <dbReference type="Proteomes" id="UP000663852"/>
    </source>
</evidence>